<keyword evidence="10" id="KW-0243">Dynein</keyword>
<dbReference type="SUPFAM" id="SSF52540">
    <property type="entry name" value="P-loop containing nucleoside triphosphate hydrolases"/>
    <property type="match status" value="1"/>
</dbReference>
<dbReference type="PANTHER" id="PTHR13236:SF0">
    <property type="entry name" value="CYTOPLASMIC DYNEIN 2 LIGHT INTERMEDIATE CHAIN 1"/>
    <property type="match status" value="1"/>
</dbReference>
<dbReference type="AlphaFoldDB" id="A0A1V9ZSB7"/>
<keyword evidence="8" id="KW-0493">Microtubule</keyword>
<keyword evidence="12" id="KW-0505">Motor protein</keyword>
<dbReference type="GO" id="GO:0005874">
    <property type="term" value="C:microtubule"/>
    <property type="evidence" value="ECO:0007669"/>
    <property type="project" value="UniProtKB-KW"/>
</dbReference>
<keyword evidence="13" id="KW-0206">Cytoskeleton</keyword>
<dbReference type="GO" id="GO:0036064">
    <property type="term" value="C:ciliary basal body"/>
    <property type="evidence" value="ECO:0007669"/>
    <property type="project" value="TreeGrafter"/>
</dbReference>
<reference evidence="16 17" key="1">
    <citation type="journal article" date="2014" name="Genome Biol. Evol.">
        <title>The secreted proteins of Achlya hypogyna and Thraustotheca clavata identify the ancestral oomycete secretome and reveal gene acquisitions by horizontal gene transfer.</title>
        <authorList>
            <person name="Misner I."/>
            <person name="Blouin N."/>
            <person name="Leonard G."/>
            <person name="Richards T.A."/>
            <person name="Lane C.E."/>
        </authorList>
    </citation>
    <scope>NUCLEOTIDE SEQUENCE [LARGE SCALE GENOMIC DNA]</scope>
    <source>
        <strain evidence="16 17">ATCC 48635</strain>
    </source>
</reference>
<dbReference type="EMBL" id="JNBR01000021">
    <property type="protein sequence ID" value="OQS00841.1"/>
    <property type="molecule type" value="Genomic_DNA"/>
</dbReference>
<evidence type="ECO:0000256" key="14">
    <source>
        <dbReference type="ARBA" id="ARBA00023273"/>
    </source>
</evidence>
<comment type="similarity">
    <text evidence="4">Belongs to the dynein light intermediate chain family.</text>
</comment>
<dbReference type="GO" id="GO:0035721">
    <property type="term" value="P:intraciliary retrograde transport"/>
    <property type="evidence" value="ECO:0007669"/>
    <property type="project" value="InterPro"/>
</dbReference>
<comment type="caution">
    <text evidence="16">The sequence shown here is derived from an EMBL/GenBank/DDBJ whole genome shotgun (WGS) entry which is preliminary data.</text>
</comment>
<keyword evidence="17" id="KW-1185">Reference proteome</keyword>
<evidence type="ECO:0000256" key="1">
    <source>
        <dbReference type="ARBA" id="ARBA00004120"/>
    </source>
</evidence>
<dbReference type="GO" id="GO:0005930">
    <property type="term" value="C:axoneme"/>
    <property type="evidence" value="ECO:0007669"/>
    <property type="project" value="UniProtKB-SubCell"/>
</dbReference>
<keyword evidence="11" id="KW-0969">Cilium</keyword>
<evidence type="ECO:0000256" key="3">
    <source>
        <dbReference type="ARBA" id="ARBA00004430"/>
    </source>
</evidence>
<evidence type="ECO:0000256" key="8">
    <source>
        <dbReference type="ARBA" id="ARBA00022701"/>
    </source>
</evidence>
<evidence type="ECO:0000256" key="4">
    <source>
        <dbReference type="ARBA" id="ARBA00006831"/>
    </source>
</evidence>
<dbReference type="InterPro" id="IPR027417">
    <property type="entry name" value="P-loop_NTPase"/>
</dbReference>
<feature type="compositionally biased region" description="Basic and acidic residues" evidence="15">
    <location>
        <begin position="345"/>
        <end position="376"/>
    </location>
</feature>
<comment type="subcellular location">
    <subcellularLocation>
        <location evidence="3">Cytoplasm</location>
        <location evidence="3">Cytoskeleton</location>
        <location evidence="3">Cilium axoneme</location>
    </subcellularLocation>
    <subcellularLocation>
        <location evidence="1">Cytoplasm</location>
        <location evidence="1">Cytoskeleton</location>
        <location evidence="1">Cilium basal body</location>
    </subcellularLocation>
    <subcellularLocation>
        <location evidence="2">Cytoplasm</location>
        <location evidence="2">Cytoskeleton</location>
        <location evidence="2">Microtubule organizing center</location>
        <location evidence="2">Centrosome</location>
    </subcellularLocation>
</comment>
<evidence type="ECO:0000313" key="16">
    <source>
        <dbReference type="EMBL" id="OQS00841.1"/>
    </source>
</evidence>
<evidence type="ECO:0000256" key="10">
    <source>
        <dbReference type="ARBA" id="ARBA00023017"/>
    </source>
</evidence>
<dbReference type="Proteomes" id="UP000243579">
    <property type="component" value="Unassembled WGS sequence"/>
</dbReference>
<evidence type="ECO:0000256" key="15">
    <source>
        <dbReference type="SAM" id="MobiDB-lite"/>
    </source>
</evidence>
<sequence>MEAKGTEPTKSKDIFAVLAALDNNNAEEAAEAATKSREGDDSYSLVVGPKGSGKTSLINYFLNPNKADEPKPTAALDYVYARRAVPGSNRKAVAHIWELAATKRVKELVRVPLAPERVAQSVVIIVLDLSAPGDVLPWLVKWISLLRGVLTDILTAASKAPVEALAIEKLKDEAMTRYGPTHPDKREVTPLPIPTVILCSKFDTFRDEDGVKRKGIIQALRYVAHTYGATLQFTSLKDKALATQLRTTINSVVFHTDGKTTKEVDPVKAIYVPAGADSFEDIGLPKGSRPQDFDEGSPEKRLKTWLKIAAELYPPSPSLPDIAVDALEEEKDEAEEKFPAPAIDAMRRQKRDELRRYKEKKVQAEKKATSKKEAKE</sequence>
<proteinExistence type="inferred from homology"/>
<keyword evidence="9" id="KW-0970">Cilium biogenesis/degradation</keyword>
<protein>
    <recommendedName>
        <fullName evidence="5">Cytoplasmic dynein 2 light intermediate chain 1</fullName>
    </recommendedName>
</protein>
<dbReference type="GO" id="GO:0045504">
    <property type="term" value="F:dynein heavy chain binding"/>
    <property type="evidence" value="ECO:0007669"/>
    <property type="project" value="TreeGrafter"/>
</dbReference>
<keyword evidence="14" id="KW-0966">Cell projection</keyword>
<accession>A0A1V9ZSB7</accession>
<keyword evidence="7" id="KW-0963">Cytoplasm</keyword>
<evidence type="ECO:0000256" key="13">
    <source>
        <dbReference type="ARBA" id="ARBA00023212"/>
    </source>
</evidence>
<evidence type="ECO:0000256" key="9">
    <source>
        <dbReference type="ARBA" id="ARBA00022794"/>
    </source>
</evidence>
<feature type="region of interest" description="Disordered" evidence="15">
    <location>
        <begin position="329"/>
        <end position="376"/>
    </location>
</feature>
<dbReference type="GO" id="GO:0005813">
    <property type="term" value="C:centrosome"/>
    <property type="evidence" value="ECO:0007669"/>
    <property type="project" value="UniProtKB-SubCell"/>
</dbReference>
<evidence type="ECO:0000256" key="5">
    <source>
        <dbReference type="ARBA" id="ARBA00018863"/>
    </source>
</evidence>
<keyword evidence="6" id="KW-0217">Developmental protein</keyword>
<dbReference type="InterPro" id="IPR022780">
    <property type="entry name" value="Dynein_light_int_chain"/>
</dbReference>
<dbReference type="GO" id="GO:0005868">
    <property type="term" value="C:cytoplasmic dynein complex"/>
    <property type="evidence" value="ECO:0007669"/>
    <property type="project" value="InterPro"/>
</dbReference>
<dbReference type="Gene3D" id="3.40.50.300">
    <property type="entry name" value="P-loop containing nucleotide triphosphate hydrolases"/>
    <property type="match status" value="1"/>
</dbReference>
<dbReference type="InterPro" id="IPR040045">
    <property type="entry name" value="DYNC2LI1"/>
</dbReference>
<dbReference type="CDD" id="cd00882">
    <property type="entry name" value="Ras_like_GTPase"/>
    <property type="match status" value="1"/>
</dbReference>
<dbReference type="OrthoDB" id="10263060at2759"/>
<evidence type="ECO:0000256" key="12">
    <source>
        <dbReference type="ARBA" id="ARBA00023175"/>
    </source>
</evidence>
<name>A0A1V9ZSB7_ACHHY</name>
<gene>
    <name evidence="16" type="ORF">ACHHYP_02251</name>
</gene>
<evidence type="ECO:0000256" key="7">
    <source>
        <dbReference type="ARBA" id="ARBA00022490"/>
    </source>
</evidence>
<dbReference type="Pfam" id="PF05783">
    <property type="entry name" value="DLIC"/>
    <property type="match status" value="1"/>
</dbReference>
<dbReference type="GO" id="GO:0035735">
    <property type="term" value="P:intraciliary transport involved in cilium assembly"/>
    <property type="evidence" value="ECO:0007669"/>
    <property type="project" value="InterPro"/>
</dbReference>
<dbReference type="PANTHER" id="PTHR13236">
    <property type="entry name" value="DYNEIN 2 LIGHT INTERMEDIATE CHAIN, ISOFORM 2"/>
    <property type="match status" value="1"/>
</dbReference>
<dbReference type="STRING" id="1202772.A0A1V9ZSB7"/>
<evidence type="ECO:0000313" key="17">
    <source>
        <dbReference type="Proteomes" id="UP000243579"/>
    </source>
</evidence>
<evidence type="ECO:0000256" key="2">
    <source>
        <dbReference type="ARBA" id="ARBA00004300"/>
    </source>
</evidence>
<evidence type="ECO:0000256" key="6">
    <source>
        <dbReference type="ARBA" id="ARBA00022473"/>
    </source>
</evidence>
<organism evidence="16 17">
    <name type="scientific">Achlya hypogyna</name>
    <name type="common">Oomycete</name>
    <name type="synonym">Protoachlya hypogyna</name>
    <dbReference type="NCBI Taxonomy" id="1202772"/>
    <lineage>
        <taxon>Eukaryota</taxon>
        <taxon>Sar</taxon>
        <taxon>Stramenopiles</taxon>
        <taxon>Oomycota</taxon>
        <taxon>Saprolegniomycetes</taxon>
        <taxon>Saprolegniales</taxon>
        <taxon>Achlyaceae</taxon>
        <taxon>Achlya</taxon>
    </lineage>
</organism>
<evidence type="ECO:0000256" key="11">
    <source>
        <dbReference type="ARBA" id="ARBA00023069"/>
    </source>
</evidence>